<sequence length="111" mass="11906">GKELPDRVDDSCSKEDIVVYQGPTAPLPSGIPTYTVQVLNVCASGHPISAIHLACGWFSSARMVNPSTFRRLGYNDCLLNDGGPLAPGSSLSFQYANTYRYPLSVSSVVCH</sequence>
<gene>
    <name evidence="2" type="ORF">AMTR_s00016p00209280</name>
</gene>
<evidence type="ECO:0000313" key="3">
    <source>
        <dbReference type="Proteomes" id="UP000017836"/>
    </source>
</evidence>
<dbReference type="AlphaFoldDB" id="W1PE89"/>
<protein>
    <recommendedName>
        <fullName evidence="4">TPD1 protein</fullName>
    </recommendedName>
</protein>
<keyword evidence="3" id="KW-1185">Reference proteome</keyword>
<organism evidence="2 3">
    <name type="scientific">Amborella trichopoda</name>
    <dbReference type="NCBI Taxonomy" id="13333"/>
    <lineage>
        <taxon>Eukaryota</taxon>
        <taxon>Viridiplantae</taxon>
        <taxon>Streptophyta</taxon>
        <taxon>Embryophyta</taxon>
        <taxon>Tracheophyta</taxon>
        <taxon>Spermatophyta</taxon>
        <taxon>Magnoliopsida</taxon>
        <taxon>Amborellales</taxon>
        <taxon>Amborellaceae</taxon>
        <taxon>Amborella</taxon>
    </lineage>
</organism>
<dbReference type="Pfam" id="PF24068">
    <property type="entry name" value="TPD1_C"/>
    <property type="match status" value="1"/>
</dbReference>
<feature type="non-terminal residue" evidence="2">
    <location>
        <position position="1"/>
    </location>
</feature>
<dbReference type="HOGENOM" id="CLU_102808_5_0_1"/>
<proteinExistence type="predicted"/>
<evidence type="ECO:0000256" key="1">
    <source>
        <dbReference type="ARBA" id="ARBA00022729"/>
    </source>
</evidence>
<evidence type="ECO:0008006" key="4">
    <source>
        <dbReference type="Google" id="ProtNLM"/>
    </source>
</evidence>
<dbReference type="GO" id="GO:0001709">
    <property type="term" value="P:cell fate determination"/>
    <property type="evidence" value="ECO:0000318"/>
    <property type="project" value="GO_Central"/>
</dbReference>
<dbReference type="InterPro" id="IPR040361">
    <property type="entry name" value="TPD1"/>
</dbReference>
<dbReference type="eggNOG" id="ENOG502S0K4">
    <property type="taxonomic scope" value="Eukaryota"/>
</dbReference>
<dbReference type="PANTHER" id="PTHR33184">
    <property type="entry name" value="PROTEIN TAPETUM DETERMINANT 1-LIKE-RELATED"/>
    <property type="match status" value="1"/>
</dbReference>
<keyword evidence="1" id="KW-0732">Signal</keyword>
<dbReference type="Gramene" id="ERN06268">
    <property type="protein sequence ID" value="ERN06268"/>
    <property type="gene ID" value="AMTR_s00016p00209280"/>
</dbReference>
<dbReference type="EMBL" id="KI393908">
    <property type="protein sequence ID" value="ERN06268.1"/>
    <property type="molecule type" value="Genomic_DNA"/>
</dbReference>
<reference evidence="3" key="1">
    <citation type="journal article" date="2013" name="Science">
        <title>The Amborella genome and the evolution of flowering plants.</title>
        <authorList>
            <consortium name="Amborella Genome Project"/>
        </authorList>
    </citation>
    <scope>NUCLEOTIDE SEQUENCE [LARGE SCALE GENOMIC DNA]</scope>
</reference>
<dbReference type="Proteomes" id="UP000017836">
    <property type="component" value="Unassembled WGS sequence"/>
</dbReference>
<evidence type="ECO:0000313" key="2">
    <source>
        <dbReference type="EMBL" id="ERN06268.1"/>
    </source>
</evidence>
<dbReference type="PANTHER" id="PTHR33184:SF67">
    <property type="entry name" value="PROTEIN TAPETUM DETERMINANT 1"/>
    <property type="match status" value="1"/>
</dbReference>
<dbReference type="OMA" id="VYANYRR"/>
<name>W1PE89_AMBTC</name>
<accession>W1PE89</accession>